<dbReference type="InterPro" id="IPR020568">
    <property type="entry name" value="Ribosomal_Su5_D2-typ_SF"/>
</dbReference>
<name>A0A1L3J4H6_9FLAO</name>
<dbReference type="InterPro" id="IPR037196">
    <property type="entry name" value="HSP90_C"/>
</dbReference>
<evidence type="ECO:0000256" key="2">
    <source>
        <dbReference type="ARBA" id="ARBA00022741"/>
    </source>
</evidence>
<evidence type="ECO:0000256" key="5">
    <source>
        <dbReference type="PIRSR" id="PIRSR002583-1"/>
    </source>
</evidence>
<dbReference type="PROSITE" id="PS00298">
    <property type="entry name" value="HSP90"/>
    <property type="match status" value="1"/>
</dbReference>
<dbReference type="GO" id="GO:0051082">
    <property type="term" value="F:unfolded protein binding"/>
    <property type="evidence" value="ECO:0007669"/>
    <property type="project" value="InterPro"/>
</dbReference>
<reference evidence="6 7" key="1">
    <citation type="submission" date="2016-11" db="EMBL/GenBank/DDBJ databases">
        <title>Gramella sp. LPB0144 isolated from marine environment.</title>
        <authorList>
            <person name="Kim E."/>
            <person name="Yi H."/>
        </authorList>
    </citation>
    <scope>NUCLEOTIDE SEQUENCE [LARGE SCALE GENOMIC DNA]</scope>
    <source>
        <strain evidence="6 7">LPB0144</strain>
    </source>
</reference>
<dbReference type="KEGG" id="grl:LPB144_06220"/>
<dbReference type="InterPro" id="IPR036890">
    <property type="entry name" value="HATPase_C_sf"/>
</dbReference>
<dbReference type="Pfam" id="PF13589">
    <property type="entry name" value="HATPase_c_3"/>
    <property type="match status" value="1"/>
</dbReference>
<evidence type="ECO:0000256" key="3">
    <source>
        <dbReference type="ARBA" id="ARBA00022840"/>
    </source>
</evidence>
<protein>
    <submittedName>
        <fullName evidence="6">Molecular chaperone HtpG</fullName>
    </submittedName>
</protein>
<sequence>MATGKINVSVENIFPLIKKFLYSDHEIFLRELISNATDATLKLKHLSNLGEANVEYGNPKIEVSINEKNKTLHVKDQGIGMTKEEVEKYINEVAFSGAEEFLAKYKDSAKDSGIIGHFGLGFYSAFMVANKVEILTKSHKDEPAAHWVCEGTTEFTLSEGDKKDHGTEIILHINEEDKEFLEENRIQELLVKYNKFMPIPIKFGTKEETLPLPEDAKEDAKPETKTVDNIINNPEPAWTKQPTDLEEKDYNNFYRELYPMQFEDPLFHIHLNVDYPFNLTGILYFPRMSGDMNIQKDKIQLYQNQVFVTDNVEGIVPEFLTMLRGVIDSPDIPLNVSRSYLQADGAVKKISSYITRKVADKLKSLFNNNREDFEKKWNDIKIVIEYGMLTEEKFFEKADKFALYPTTDGKFYTFDELQENIKEAHTDKDGNLVILYASNENEQHSYIKAAKDKGYTVLMLDSPIISHLLQKMETSKEKVSFVRVDSDHVDNLIKTDEEQVSKLSEEEKEKLKADFEKVIPSEKYTIQLEAMDSTAAPLIITQPEFMRRMKEMQQTGGGGMFGMGNMPEMYNLVVNTNHDLINTILSTKTEKKQQRLIKQSLDLARLSQNLLKGKELTNFINRSFEMVK</sequence>
<dbReference type="NCBIfam" id="NF003555">
    <property type="entry name" value="PRK05218.1"/>
    <property type="match status" value="1"/>
</dbReference>
<dbReference type="PANTHER" id="PTHR11528">
    <property type="entry name" value="HEAT SHOCK PROTEIN 90 FAMILY MEMBER"/>
    <property type="match status" value="1"/>
</dbReference>
<dbReference type="OrthoDB" id="9802640at2"/>
<dbReference type="Gene3D" id="1.20.120.790">
    <property type="entry name" value="Heat shock protein 90, C-terminal domain"/>
    <property type="match status" value="1"/>
</dbReference>
<comment type="similarity">
    <text evidence="1">Belongs to the heat shock protein 90 family.</text>
</comment>
<dbReference type="InterPro" id="IPR001404">
    <property type="entry name" value="Hsp90_fam"/>
</dbReference>
<feature type="binding site" evidence="5">
    <location>
        <position position="76"/>
    </location>
    <ligand>
        <name>ATP</name>
        <dbReference type="ChEBI" id="CHEBI:30616"/>
    </ligand>
</feature>
<accession>A0A1L3J4H6</accession>
<dbReference type="GO" id="GO:0140662">
    <property type="term" value="F:ATP-dependent protein folding chaperone"/>
    <property type="evidence" value="ECO:0007669"/>
    <property type="project" value="InterPro"/>
</dbReference>
<feature type="binding site" evidence="5">
    <location>
        <begin position="96"/>
        <end position="97"/>
    </location>
    <ligand>
        <name>ATP</name>
        <dbReference type="ChEBI" id="CHEBI:30616"/>
    </ligand>
</feature>
<dbReference type="Gene3D" id="3.30.230.80">
    <property type="match status" value="1"/>
</dbReference>
<evidence type="ECO:0000256" key="1">
    <source>
        <dbReference type="ARBA" id="ARBA00008239"/>
    </source>
</evidence>
<keyword evidence="7" id="KW-1185">Reference proteome</keyword>
<feature type="binding site" evidence="5">
    <location>
        <position position="167"/>
    </location>
    <ligand>
        <name>ATP</name>
        <dbReference type="ChEBI" id="CHEBI:30616"/>
    </ligand>
</feature>
<dbReference type="STRING" id="1913577.LPB144_06220"/>
<gene>
    <name evidence="6" type="ORF">LPB144_06220</name>
</gene>
<feature type="binding site" evidence="5">
    <location>
        <position position="35"/>
    </location>
    <ligand>
        <name>ATP</name>
        <dbReference type="ChEBI" id="CHEBI:30616"/>
    </ligand>
</feature>
<organism evidence="6 7">
    <name type="scientific">Christiangramia salexigens</name>
    <dbReference type="NCBI Taxonomy" id="1913577"/>
    <lineage>
        <taxon>Bacteria</taxon>
        <taxon>Pseudomonadati</taxon>
        <taxon>Bacteroidota</taxon>
        <taxon>Flavobacteriia</taxon>
        <taxon>Flavobacteriales</taxon>
        <taxon>Flavobacteriaceae</taxon>
        <taxon>Christiangramia</taxon>
    </lineage>
</organism>
<dbReference type="InterPro" id="IPR019805">
    <property type="entry name" value="Heat_shock_protein_90_CS"/>
</dbReference>
<dbReference type="PIRSF" id="PIRSF002583">
    <property type="entry name" value="Hsp90"/>
    <property type="match status" value="1"/>
</dbReference>
<evidence type="ECO:0000313" key="7">
    <source>
        <dbReference type="Proteomes" id="UP000182510"/>
    </source>
</evidence>
<evidence type="ECO:0000313" key="6">
    <source>
        <dbReference type="EMBL" id="APG60037.1"/>
    </source>
</evidence>
<keyword evidence="2 5" id="KW-0547">Nucleotide-binding</keyword>
<keyword evidence="4" id="KW-0143">Chaperone</keyword>
<dbReference type="InterPro" id="IPR020575">
    <property type="entry name" value="Hsp90_N"/>
</dbReference>
<dbReference type="Gene3D" id="3.30.565.10">
    <property type="entry name" value="Histidine kinase-like ATPase, C-terminal domain"/>
    <property type="match status" value="1"/>
</dbReference>
<dbReference type="CDD" id="cd16927">
    <property type="entry name" value="HATPase_Hsp90-like"/>
    <property type="match status" value="1"/>
</dbReference>
<dbReference type="SUPFAM" id="SSF110942">
    <property type="entry name" value="HSP90 C-terminal domain"/>
    <property type="match status" value="1"/>
</dbReference>
<dbReference type="RefSeq" id="WP_072552685.1">
    <property type="nucleotide sequence ID" value="NZ_CP018153.1"/>
</dbReference>
<feature type="binding site" evidence="5">
    <location>
        <position position="31"/>
    </location>
    <ligand>
        <name>ATP</name>
        <dbReference type="ChEBI" id="CHEBI:30616"/>
    </ligand>
</feature>
<evidence type="ECO:0000256" key="4">
    <source>
        <dbReference type="ARBA" id="ARBA00023186"/>
    </source>
</evidence>
<dbReference type="EMBL" id="CP018153">
    <property type="protein sequence ID" value="APG60037.1"/>
    <property type="molecule type" value="Genomic_DNA"/>
</dbReference>
<dbReference type="AlphaFoldDB" id="A0A1L3J4H6"/>
<dbReference type="Gene3D" id="3.40.50.11260">
    <property type="match status" value="1"/>
</dbReference>
<keyword evidence="3 5" id="KW-0067">ATP-binding</keyword>
<feature type="binding site" evidence="5">
    <location>
        <position position="338"/>
    </location>
    <ligand>
        <name>ATP</name>
        <dbReference type="ChEBI" id="CHEBI:30616"/>
    </ligand>
</feature>
<dbReference type="FunFam" id="3.30.230.80:FF:000008">
    <property type="entry name" value="Molecular chaperone HtpG"/>
    <property type="match status" value="1"/>
</dbReference>
<proteinExistence type="inferred from homology"/>
<dbReference type="PRINTS" id="PR00775">
    <property type="entry name" value="HEATSHOCK90"/>
</dbReference>
<dbReference type="SUPFAM" id="SSF55874">
    <property type="entry name" value="ATPase domain of HSP90 chaperone/DNA topoisomerase II/histidine kinase"/>
    <property type="match status" value="1"/>
</dbReference>
<dbReference type="GO" id="GO:0005524">
    <property type="term" value="F:ATP binding"/>
    <property type="evidence" value="ECO:0007669"/>
    <property type="project" value="UniProtKB-KW"/>
</dbReference>
<dbReference type="GO" id="GO:0016887">
    <property type="term" value="F:ATP hydrolysis activity"/>
    <property type="evidence" value="ECO:0007669"/>
    <property type="project" value="InterPro"/>
</dbReference>
<dbReference type="SUPFAM" id="SSF54211">
    <property type="entry name" value="Ribosomal protein S5 domain 2-like"/>
    <property type="match status" value="1"/>
</dbReference>
<feature type="binding site" evidence="5">
    <location>
        <position position="81"/>
    </location>
    <ligand>
        <name>ATP</name>
        <dbReference type="ChEBI" id="CHEBI:30616"/>
    </ligand>
</feature>
<dbReference type="Proteomes" id="UP000182510">
    <property type="component" value="Chromosome"/>
</dbReference>
<dbReference type="Pfam" id="PF00183">
    <property type="entry name" value="HSP90"/>
    <property type="match status" value="1"/>
</dbReference>